<evidence type="ECO:0000313" key="4">
    <source>
        <dbReference type="EMBL" id="MFC5367039.1"/>
    </source>
</evidence>
<evidence type="ECO:0000256" key="1">
    <source>
        <dbReference type="ARBA" id="ARBA00006611"/>
    </source>
</evidence>
<feature type="region of interest" description="Disordered" evidence="2">
    <location>
        <begin position="1"/>
        <end position="24"/>
    </location>
</feature>
<gene>
    <name evidence="4" type="ORF">ACFPJ5_08805</name>
</gene>
<dbReference type="PANTHER" id="PTHR30486:SF6">
    <property type="entry name" value="TYPE IV PILUS RETRACTATION ATPASE PILT"/>
    <property type="match status" value="1"/>
</dbReference>
<dbReference type="InterPro" id="IPR050921">
    <property type="entry name" value="T4SS_GSP_E_ATPase"/>
</dbReference>
<organism evidence="4 5">
    <name type="scientific">Salinirubrum litoreum</name>
    <dbReference type="NCBI Taxonomy" id="1126234"/>
    <lineage>
        <taxon>Archaea</taxon>
        <taxon>Methanobacteriati</taxon>
        <taxon>Methanobacteriota</taxon>
        <taxon>Stenosarchaea group</taxon>
        <taxon>Halobacteria</taxon>
        <taxon>Halobacteriales</taxon>
        <taxon>Haloferacaceae</taxon>
        <taxon>Salinirubrum</taxon>
    </lineage>
</organism>
<dbReference type="Pfam" id="PF00437">
    <property type="entry name" value="T2SSE"/>
    <property type="match status" value="1"/>
</dbReference>
<feature type="region of interest" description="Disordered" evidence="2">
    <location>
        <begin position="167"/>
        <end position="191"/>
    </location>
</feature>
<reference evidence="4 5" key="1">
    <citation type="journal article" date="2019" name="Int. J. Syst. Evol. Microbiol.">
        <title>The Global Catalogue of Microorganisms (GCM) 10K type strain sequencing project: providing services to taxonomists for standard genome sequencing and annotation.</title>
        <authorList>
            <consortium name="The Broad Institute Genomics Platform"/>
            <consortium name="The Broad Institute Genome Sequencing Center for Infectious Disease"/>
            <person name="Wu L."/>
            <person name="Ma J."/>
        </authorList>
    </citation>
    <scope>NUCLEOTIDE SEQUENCE [LARGE SCALE GENOMIC DNA]</scope>
    <source>
        <strain evidence="4 5">CGMCC 1.12237</strain>
    </source>
</reference>
<dbReference type="SUPFAM" id="SSF52540">
    <property type="entry name" value="P-loop containing nucleoside triphosphate hydrolases"/>
    <property type="match status" value="1"/>
</dbReference>
<feature type="domain" description="Bacterial type II secretion system protein E" evidence="3">
    <location>
        <begin position="371"/>
        <end position="561"/>
    </location>
</feature>
<feature type="compositionally biased region" description="Basic and acidic residues" evidence="2">
    <location>
        <begin position="1"/>
        <end position="12"/>
    </location>
</feature>
<dbReference type="EMBL" id="JBHSKX010000001">
    <property type="protein sequence ID" value="MFC5367039.1"/>
    <property type="molecule type" value="Genomic_DNA"/>
</dbReference>
<comment type="caution">
    <text evidence="4">The sequence shown here is derived from an EMBL/GenBank/DDBJ whole genome shotgun (WGS) entry which is preliminary data.</text>
</comment>
<evidence type="ECO:0000259" key="3">
    <source>
        <dbReference type="Pfam" id="PF00437"/>
    </source>
</evidence>
<sequence length="690" mass="72083">MPLRDSLDRHLPFDVGADDATGPPTGDCGCVPTFETAPGSDAALDTGAGTTPGAGVTLVLDAEHCPLRGDLTTPDCRATVVSALTGRDAESVRVRADGLDRRYVGESATLLLAAGRFAEHVRTHDAELACLAHRHPRRAAHRATGRAGPVARTAAETGLTECVRRLDPPDESDGFGPRLSPTVAGSWVRRDPPTDAELADVTDLPTGGVARVYDTPRATRRYHLSPDWFEFPPAATATLGAAYRVLAAGEVSGGDRAPGRAVRAVVDRDEPGIDVPPSRITAVLRRHTRGLGVLEPLFADPRVSDVYATAPVTEGTLRVVVDDEPMATNVGLTQSGAESLASRFRRTSGRAFSRAEPTLDATVTPETDARDRVRVAGVTDPASDGPAFAFRAHDREAWTLPGLIASGTLPADAAALLSVAVERAVSGLIAGTRGAGKTTTLGALLWELPAVTRTVVVEDTPELPVAALQREDRDVQALRTTTDDGPSVSPTDALRTALRLGEGALVVGEVRGEEASVLYEAMRVGAGGSTVLGTIHGEGGESVKERVVADLGVPESSFAETDLLVTCSVGDGASGGRDAAGASTPGRHVASIEEVQRTDDGVGFDPLFTRTGSGTASGDASDNPPIGLAATGRIERGNSRLVAGLTRPEESYADLLDLLSDREALLADLAETDRTRPADVVAAYRDRRRR</sequence>
<keyword evidence="5" id="KW-1185">Reference proteome</keyword>
<accession>A0ABD5RAN7</accession>
<proteinExistence type="inferred from homology"/>
<dbReference type="PANTHER" id="PTHR30486">
    <property type="entry name" value="TWITCHING MOTILITY PROTEIN PILT"/>
    <property type="match status" value="1"/>
</dbReference>
<dbReference type="RefSeq" id="WP_227231558.1">
    <property type="nucleotide sequence ID" value="NZ_JAJCVJ010000004.1"/>
</dbReference>
<comment type="similarity">
    <text evidence="1">Belongs to the GSP E family.</text>
</comment>
<protein>
    <submittedName>
        <fullName evidence="4">ATPase, T2SS/T4P/T4SS family</fullName>
    </submittedName>
</protein>
<dbReference type="InterPro" id="IPR001482">
    <property type="entry name" value="T2SS/T4SS_dom"/>
</dbReference>
<dbReference type="Proteomes" id="UP001596201">
    <property type="component" value="Unassembled WGS sequence"/>
</dbReference>
<dbReference type="Gene3D" id="3.40.50.300">
    <property type="entry name" value="P-loop containing nucleotide triphosphate hydrolases"/>
    <property type="match status" value="1"/>
</dbReference>
<dbReference type="Gene3D" id="3.30.450.380">
    <property type="match status" value="1"/>
</dbReference>
<dbReference type="InterPro" id="IPR027417">
    <property type="entry name" value="P-loop_NTPase"/>
</dbReference>
<evidence type="ECO:0000313" key="5">
    <source>
        <dbReference type="Proteomes" id="UP001596201"/>
    </source>
</evidence>
<dbReference type="AlphaFoldDB" id="A0ABD5RAN7"/>
<evidence type="ECO:0000256" key="2">
    <source>
        <dbReference type="SAM" id="MobiDB-lite"/>
    </source>
</evidence>
<name>A0ABD5RAN7_9EURY</name>